<accession>A0A085M501</accession>
<dbReference type="AlphaFoldDB" id="A0A085M501"/>
<evidence type="ECO:0000313" key="1">
    <source>
        <dbReference type="EMBL" id="KFD52297.1"/>
    </source>
</evidence>
<evidence type="ECO:0000313" key="2">
    <source>
        <dbReference type="Proteomes" id="UP000030764"/>
    </source>
</evidence>
<proteinExistence type="predicted"/>
<dbReference type="Proteomes" id="UP000030764">
    <property type="component" value="Unassembled WGS sequence"/>
</dbReference>
<name>A0A085M501_9BILA</name>
<sequence>MEAKFGIDSARARTRAVHRWDDVTLAPLKNGCKFSRRPFGHNRAFVRPIKATARRNDNGPTVKVSNKVCNQLPFFKKFPFVTLWPNGHEADDFIFGGGFSREYFRPRIQARKRLRMSCLAVCWLVAMQLVDAVGSSTSVAHDVVQRMGLVLGNV</sequence>
<reference evidence="1 2" key="1">
    <citation type="journal article" date="2014" name="Nat. Genet.">
        <title>Genome and transcriptome of the porcine whipworm Trichuris suis.</title>
        <authorList>
            <person name="Jex A.R."/>
            <person name="Nejsum P."/>
            <person name="Schwarz E.M."/>
            <person name="Hu L."/>
            <person name="Young N.D."/>
            <person name="Hall R.S."/>
            <person name="Korhonen P.K."/>
            <person name="Liao S."/>
            <person name="Thamsborg S."/>
            <person name="Xia J."/>
            <person name="Xu P."/>
            <person name="Wang S."/>
            <person name="Scheerlinck J.P."/>
            <person name="Hofmann A."/>
            <person name="Sternberg P.W."/>
            <person name="Wang J."/>
            <person name="Gasser R.B."/>
        </authorList>
    </citation>
    <scope>NUCLEOTIDE SEQUENCE [LARGE SCALE GENOMIC DNA]</scope>
    <source>
        <strain evidence="1">DCEP-RM93M</strain>
    </source>
</reference>
<organism evidence="1 2">
    <name type="scientific">Trichuris suis</name>
    <name type="common">pig whipworm</name>
    <dbReference type="NCBI Taxonomy" id="68888"/>
    <lineage>
        <taxon>Eukaryota</taxon>
        <taxon>Metazoa</taxon>
        <taxon>Ecdysozoa</taxon>
        <taxon>Nematoda</taxon>
        <taxon>Enoplea</taxon>
        <taxon>Dorylaimia</taxon>
        <taxon>Trichinellida</taxon>
        <taxon>Trichuridae</taxon>
        <taxon>Trichuris</taxon>
    </lineage>
</organism>
<keyword evidence="2" id="KW-1185">Reference proteome</keyword>
<protein>
    <submittedName>
        <fullName evidence="1">Uncharacterized protein</fullName>
    </submittedName>
</protein>
<gene>
    <name evidence="1" type="ORF">M513_06860</name>
</gene>
<dbReference type="EMBL" id="KL363229">
    <property type="protein sequence ID" value="KFD52297.1"/>
    <property type="molecule type" value="Genomic_DNA"/>
</dbReference>